<dbReference type="Pfam" id="PF00593">
    <property type="entry name" value="TonB_dep_Rec_b-barrel"/>
    <property type="match status" value="1"/>
</dbReference>
<dbReference type="Proteomes" id="UP000198319">
    <property type="component" value="Unassembled WGS sequence"/>
</dbReference>
<dbReference type="Gene3D" id="2.40.170.20">
    <property type="entry name" value="TonB-dependent receptor, beta-barrel domain"/>
    <property type="match status" value="1"/>
</dbReference>
<evidence type="ECO:0000256" key="9">
    <source>
        <dbReference type="ARBA" id="ARBA00023237"/>
    </source>
</evidence>
<evidence type="ECO:0000256" key="7">
    <source>
        <dbReference type="ARBA" id="ARBA00023136"/>
    </source>
</evidence>
<dbReference type="InterPro" id="IPR037066">
    <property type="entry name" value="Plug_dom_sf"/>
</dbReference>
<dbReference type="PROSITE" id="PS52016">
    <property type="entry name" value="TONB_DEPENDENT_REC_3"/>
    <property type="match status" value="1"/>
</dbReference>
<dbReference type="GO" id="GO:0044718">
    <property type="term" value="P:siderophore transmembrane transport"/>
    <property type="evidence" value="ECO:0007669"/>
    <property type="project" value="TreeGrafter"/>
</dbReference>
<reference evidence="15" key="1">
    <citation type="submission" date="2016-09" db="EMBL/GenBank/DDBJ databases">
        <authorList>
            <person name="Capua I."/>
            <person name="De Benedictis P."/>
            <person name="Joannis T."/>
            <person name="Lombin L.H."/>
            <person name="Cattoli G."/>
        </authorList>
    </citation>
    <scope>NUCLEOTIDE SEQUENCE [LARGE SCALE GENOMIC DNA]</scope>
    <source>
        <strain evidence="15">MSU</strain>
    </source>
</reference>
<dbReference type="Pfam" id="PF07715">
    <property type="entry name" value="Plug"/>
    <property type="match status" value="1"/>
</dbReference>
<evidence type="ECO:0000313" key="16">
    <source>
        <dbReference type="EMBL" id="OXB19555.1"/>
    </source>
</evidence>
<dbReference type="SUPFAM" id="SSF56935">
    <property type="entry name" value="Porins"/>
    <property type="match status" value="1"/>
</dbReference>
<dbReference type="InterPro" id="IPR039426">
    <property type="entry name" value="TonB-dep_rcpt-like"/>
</dbReference>
<dbReference type="AlphaFoldDB" id="A0A1S1J4V2"/>
<evidence type="ECO:0000256" key="6">
    <source>
        <dbReference type="ARBA" id="ARBA00023077"/>
    </source>
</evidence>
<comment type="similarity">
    <text evidence="10 11">Belongs to the TonB-dependent receptor family.</text>
</comment>
<dbReference type="EMBL" id="MIKE01000024">
    <property type="protein sequence ID" value="OHT44768.1"/>
    <property type="molecule type" value="Genomic_DNA"/>
</dbReference>
<dbReference type="GO" id="GO:0009279">
    <property type="term" value="C:cell outer membrane"/>
    <property type="evidence" value="ECO:0007669"/>
    <property type="project" value="UniProtKB-SubCell"/>
</dbReference>
<dbReference type="InterPro" id="IPR012910">
    <property type="entry name" value="Plug_dom"/>
</dbReference>
<evidence type="ECO:0000256" key="8">
    <source>
        <dbReference type="ARBA" id="ARBA00023170"/>
    </source>
</evidence>
<dbReference type="Gene3D" id="2.170.130.10">
    <property type="entry name" value="TonB-dependent receptor, plug domain"/>
    <property type="match status" value="1"/>
</dbReference>
<sequence>MTLKKLFALCFLLLCQITVAQNDSITKLKTVVVSDANLKKYSNSQSVLKLNDSVIGKNEALLTDLLNFNSTIYFKEYGRGMLSTVAFRGTTSSQTAVIWNGININSQMNGSTDFNTISGSDYNSISVKAGGGSVIYGSGAVGGTVHLNTDLAFYNKFENSLRLDYGSFNTIGINYKTSISNKKWSTQIGFSKNSSTNDYKYLNQYNWKGEQRWNQNGQYDVITLSANAGYKINDKNSLKLYTQTSNTDRNTSLVSESETKSKYVNGFNRNLLEYDGDFGRFKTNLKTAYIFENYKYYADNSSNIFTYGKTENFISKADLGYQLLESIQLNGILDYNRTKGYGSGFGDNVREISSAALLIKQDISADWKNEFGVRKEFTDNYKSPVLFSAGSSYQFGKLYNLKLNVSRNFRIPTFNDLYWEEGGNPNLKPESSYQAEIGNVFTIQNFSLTQTFYYIKIKDLLRWVPGTNGIWMPQNTDKVNSYGAETLLSWKKNFGKNNLTANATYAYSVSENVETKKQLFFVPFHKATASIAYSKNNLSANYQFLYNGFVYTQSDNDPEKIVSAYTVSNIGVDYDFKLLSSFKVGFQVLNVWNTFYQSLEHRPMPGRNYNLYLNFKF</sequence>
<keyword evidence="3 10" id="KW-1134">Transmembrane beta strand</keyword>
<dbReference type="InterPro" id="IPR000531">
    <property type="entry name" value="Beta-barrel_TonB"/>
</dbReference>
<evidence type="ECO:0000256" key="11">
    <source>
        <dbReference type="RuleBase" id="RU003357"/>
    </source>
</evidence>
<dbReference type="EMBL" id="MUHG01000018">
    <property type="protein sequence ID" value="OXB19555.1"/>
    <property type="molecule type" value="Genomic_DNA"/>
</dbReference>
<gene>
    <name evidence="16" type="ORF">B0A71_13260</name>
    <name evidence="15" type="ORF">BHE19_11615</name>
</gene>
<evidence type="ECO:0000259" key="14">
    <source>
        <dbReference type="Pfam" id="PF07715"/>
    </source>
</evidence>
<protein>
    <submittedName>
        <fullName evidence="15">TonB-dependent receptor</fullName>
    </submittedName>
</protein>
<evidence type="ECO:0000313" key="15">
    <source>
        <dbReference type="EMBL" id="OHT44768.1"/>
    </source>
</evidence>
<evidence type="ECO:0000256" key="12">
    <source>
        <dbReference type="SAM" id="SignalP"/>
    </source>
</evidence>
<evidence type="ECO:0000313" key="17">
    <source>
        <dbReference type="Proteomes" id="UP000180252"/>
    </source>
</evidence>
<dbReference type="GO" id="GO:0015344">
    <property type="term" value="F:siderophore uptake transmembrane transporter activity"/>
    <property type="evidence" value="ECO:0007669"/>
    <property type="project" value="TreeGrafter"/>
</dbReference>
<keyword evidence="9 10" id="KW-0998">Cell outer membrane</keyword>
<feature type="signal peptide" evidence="12">
    <location>
        <begin position="1"/>
        <end position="20"/>
    </location>
</feature>
<keyword evidence="6 11" id="KW-0798">TonB box</keyword>
<organism evidence="15 17">
    <name type="scientific">Flavobacterium tructae</name>
    <dbReference type="NCBI Taxonomy" id="1114873"/>
    <lineage>
        <taxon>Bacteria</taxon>
        <taxon>Pseudomonadati</taxon>
        <taxon>Bacteroidota</taxon>
        <taxon>Flavobacteriia</taxon>
        <taxon>Flavobacteriales</taxon>
        <taxon>Flavobacteriaceae</taxon>
        <taxon>Flavobacterium</taxon>
    </lineage>
</organism>
<evidence type="ECO:0000313" key="18">
    <source>
        <dbReference type="Proteomes" id="UP000198319"/>
    </source>
</evidence>
<feature type="domain" description="TonB-dependent receptor plug" evidence="14">
    <location>
        <begin position="43"/>
        <end position="144"/>
    </location>
</feature>
<evidence type="ECO:0000256" key="1">
    <source>
        <dbReference type="ARBA" id="ARBA00004571"/>
    </source>
</evidence>
<evidence type="ECO:0000256" key="4">
    <source>
        <dbReference type="ARBA" id="ARBA00022692"/>
    </source>
</evidence>
<reference evidence="17" key="2">
    <citation type="submission" date="2016-09" db="EMBL/GenBank/DDBJ databases">
        <authorList>
            <person name="Chen S."/>
            <person name="Walker E."/>
        </authorList>
    </citation>
    <scope>NUCLEOTIDE SEQUENCE [LARGE SCALE GENOMIC DNA]</scope>
    <source>
        <strain evidence="17">MSU</strain>
    </source>
</reference>
<keyword evidence="8 15" id="KW-0675">Receptor</keyword>
<dbReference type="PANTHER" id="PTHR30069:SF29">
    <property type="entry name" value="HEMOGLOBIN AND HEMOGLOBIN-HAPTOGLOBIN-BINDING PROTEIN 1-RELATED"/>
    <property type="match status" value="1"/>
</dbReference>
<reference evidence="16 18" key="3">
    <citation type="submission" date="2016-11" db="EMBL/GenBank/DDBJ databases">
        <title>Whole genomes of Flavobacteriaceae.</title>
        <authorList>
            <person name="Stine C."/>
            <person name="Li C."/>
            <person name="Tadesse D."/>
        </authorList>
    </citation>
    <scope>NUCLEOTIDE SEQUENCE [LARGE SCALE GENOMIC DNA]</scope>
    <source>
        <strain evidence="16 18">ATCC BAA-2541</strain>
    </source>
</reference>
<keyword evidence="7 10" id="KW-0472">Membrane</keyword>
<feature type="chain" id="PRO_5010160309" evidence="12">
    <location>
        <begin position="21"/>
        <end position="617"/>
    </location>
</feature>
<evidence type="ECO:0000256" key="3">
    <source>
        <dbReference type="ARBA" id="ARBA00022452"/>
    </source>
</evidence>
<dbReference type="Proteomes" id="UP000180252">
    <property type="component" value="Unassembled WGS sequence"/>
</dbReference>
<dbReference type="OrthoDB" id="9762903at2"/>
<name>A0A1S1J4V2_9FLAO</name>
<dbReference type="RefSeq" id="WP_070907949.1">
    <property type="nucleotide sequence ID" value="NZ_MIKE01000024.1"/>
</dbReference>
<dbReference type="PANTHER" id="PTHR30069">
    <property type="entry name" value="TONB-DEPENDENT OUTER MEMBRANE RECEPTOR"/>
    <property type="match status" value="1"/>
</dbReference>
<dbReference type="STRING" id="1278819.BHE19_11615"/>
<accession>A0A1S1J4V2</accession>
<dbReference type="InterPro" id="IPR036942">
    <property type="entry name" value="Beta-barrel_TonB_sf"/>
</dbReference>
<evidence type="ECO:0000256" key="5">
    <source>
        <dbReference type="ARBA" id="ARBA00022729"/>
    </source>
</evidence>
<keyword evidence="4 10" id="KW-0812">Transmembrane</keyword>
<comment type="subcellular location">
    <subcellularLocation>
        <location evidence="1 10">Cell outer membrane</location>
        <topology evidence="1 10">Multi-pass membrane protein</topology>
    </subcellularLocation>
</comment>
<keyword evidence="2 10" id="KW-0813">Transport</keyword>
<evidence type="ECO:0000259" key="13">
    <source>
        <dbReference type="Pfam" id="PF00593"/>
    </source>
</evidence>
<keyword evidence="18" id="KW-1185">Reference proteome</keyword>
<evidence type="ECO:0000256" key="2">
    <source>
        <dbReference type="ARBA" id="ARBA00022448"/>
    </source>
</evidence>
<comment type="caution">
    <text evidence="15">The sequence shown here is derived from an EMBL/GenBank/DDBJ whole genome shotgun (WGS) entry which is preliminary data.</text>
</comment>
<proteinExistence type="inferred from homology"/>
<feature type="domain" description="TonB-dependent receptor-like beta-barrel" evidence="13">
    <location>
        <begin position="181"/>
        <end position="591"/>
    </location>
</feature>
<evidence type="ECO:0000256" key="10">
    <source>
        <dbReference type="PROSITE-ProRule" id="PRU01360"/>
    </source>
</evidence>
<keyword evidence="5 12" id="KW-0732">Signal</keyword>